<sequence>MKKVLHVSHERPGLWQDTNVTYAQVPGWLGHSTLELHLTVLRQFEGQPKPLPVIFWFGGGGWMTVDHNVHLPNLVDFVRAGFVVVSVEYRNSNQAVWPAQLEDAKAAIRYVRAHADNYQIDPAKVVVMGESAGGHLASMVAVTNGQSQFDVGDYLTQSSQVQIAVPWYGVVNPLSAKQNSTTSDFDFVYRNLLGGEPETHPELVAQADPHTFISGQTVPFLILHGTDDEVVPVDDSRTLYDDLVSHGVDADLYELQGAHHMDEAFMQPEIAQLIIRFLKAHLIEN</sequence>
<dbReference type="PANTHER" id="PTHR48081:SF13">
    <property type="entry name" value="ALPHA_BETA HYDROLASE"/>
    <property type="match status" value="1"/>
</dbReference>
<protein>
    <submittedName>
        <fullName evidence="3">Alpha/beta hydrolase fold domain-containing protein</fullName>
    </submittedName>
</protein>
<comment type="caution">
    <text evidence="3">The sequence shown here is derived from an EMBL/GenBank/DDBJ whole genome shotgun (WGS) entry which is preliminary data.</text>
</comment>
<evidence type="ECO:0000259" key="2">
    <source>
        <dbReference type="Pfam" id="PF20434"/>
    </source>
</evidence>
<dbReference type="InterPro" id="IPR029058">
    <property type="entry name" value="AB_hydrolase_fold"/>
</dbReference>
<dbReference type="EMBL" id="JBHTLH010000041">
    <property type="protein sequence ID" value="MFD1126041.1"/>
    <property type="molecule type" value="Genomic_DNA"/>
</dbReference>
<dbReference type="Proteomes" id="UP001597156">
    <property type="component" value="Unassembled WGS sequence"/>
</dbReference>
<proteinExistence type="predicted"/>
<name>A0ABW3PLC6_9LACO</name>
<dbReference type="InterPro" id="IPR049492">
    <property type="entry name" value="BD-FAE-like_dom"/>
</dbReference>
<keyword evidence="1 3" id="KW-0378">Hydrolase</keyword>
<dbReference type="GO" id="GO:0016787">
    <property type="term" value="F:hydrolase activity"/>
    <property type="evidence" value="ECO:0007669"/>
    <property type="project" value="UniProtKB-KW"/>
</dbReference>
<evidence type="ECO:0000313" key="3">
    <source>
        <dbReference type="EMBL" id="MFD1126041.1"/>
    </source>
</evidence>
<dbReference type="Gene3D" id="3.40.50.1820">
    <property type="entry name" value="alpha/beta hydrolase"/>
    <property type="match status" value="1"/>
</dbReference>
<dbReference type="InterPro" id="IPR050300">
    <property type="entry name" value="GDXG_lipolytic_enzyme"/>
</dbReference>
<evidence type="ECO:0000256" key="1">
    <source>
        <dbReference type="ARBA" id="ARBA00022801"/>
    </source>
</evidence>
<dbReference type="PANTHER" id="PTHR48081">
    <property type="entry name" value="AB HYDROLASE SUPERFAMILY PROTEIN C4A8.06C"/>
    <property type="match status" value="1"/>
</dbReference>
<organism evidence="3 4">
    <name type="scientific">Lentilactobacillus raoultii</name>
    <dbReference type="NCBI Taxonomy" id="1987503"/>
    <lineage>
        <taxon>Bacteria</taxon>
        <taxon>Bacillati</taxon>
        <taxon>Bacillota</taxon>
        <taxon>Bacilli</taxon>
        <taxon>Lactobacillales</taxon>
        <taxon>Lactobacillaceae</taxon>
        <taxon>Lentilactobacillus</taxon>
    </lineage>
</organism>
<feature type="domain" description="BD-FAE-like" evidence="2">
    <location>
        <begin position="48"/>
        <end position="243"/>
    </location>
</feature>
<dbReference type="RefSeq" id="WP_121979027.1">
    <property type="nucleotide sequence ID" value="NZ_JBHTLH010000041.1"/>
</dbReference>
<reference evidence="4" key="1">
    <citation type="journal article" date="2019" name="Int. J. Syst. Evol. Microbiol.">
        <title>The Global Catalogue of Microorganisms (GCM) 10K type strain sequencing project: providing services to taxonomists for standard genome sequencing and annotation.</title>
        <authorList>
            <consortium name="The Broad Institute Genomics Platform"/>
            <consortium name="The Broad Institute Genome Sequencing Center for Infectious Disease"/>
            <person name="Wu L."/>
            <person name="Ma J."/>
        </authorList>
    </citation>
    <scope>NUCLEOTIDE SEQUENCE [LARGE SCALE GENOMIC DNA]</scope>
    <source>
        <strain evidence="4">CCUG 71848</strain>
    </source>
</reference>
<keyword evidence="4" id="KW-1185">Reference proteome</keyword>
<dbReference type="SUPFAM" id="SSF53474">
    <property type="entry name" value="alpha/beta-Hydrolases"/>
    <property type="match status" value="1"/>
</dbReference>
<evidence type="ECO:0000313" key="4">
    <source>
        <dbReference type="Proteomes" id="UP001597156"/>
    </source>
</evidence>
<gene>
    <name evidence="3" type="ORF">ACFQ22_11830</name>
</gene>
<dbReference type="Pfam" id="PF20434">
    <property type="entry name" value="BD-FAE"/>
    <property type="match status" value="1"/>
</dbReference>
<accession>A0ABW3PLC6</accession>